<gene>
    <name evidence="3" type="ORF">TrST_g9536</name>
</gene>
<keyword evidence="1" id="KW-1133">Transmembrane helix</keyword>
<accession>A0A9W7ABC1</accession>
<evidence type="ECO:0000313" key="3">
    <source>
        <dbReference type="EMBL" id="GMH65244.1"/>
    </source>
</evidence>
<dbReference type="InterPro" id="IPR000073">
    <property type="entry name" value="AB_hydrolase_1"/>
</dbReference>
<evidence type="ECO:0000313" key="4">
    <source>
        <dbReference type="Proteomes" id="UP001165085"/>
    </source>
</evidence>
<dbReference type="InterPro" id="IPR050471">
    <property type="entry name" value="AB_hydrolase"/>
</dbReference>
<keyword evidence="4" id="KW-1185">Reference proteome</keyword>
<dbReference type="OrthoDB" id="294702at2759"/>
<dbReference type="AlphaFoldDB" id="A0A9W7ABC1"/>
<dbReference type="PANTHER" id="PTHR43433">
    <property type="entry name" value="HYDROLASE, ALPHA/BETA FOLD FAMILY PROTEIN"/>
    <property type="match status" value="1"/>
</dbReference>
<keyword evidence="1" id="KW-0812">Transmembrane</keyword>
<dbReference type="Gene3D" id="3.40.50.1820">
    <property type="entry name" value="alpha/beta hydrolase"/>
    <property type="match status" value="1"/>
</dbReference>
<feature type="domain" description="AB hydrolase-1" evidence="2">
    <location>
        <begin position="111"/>
        <end position="338"/>
    </location>
</feature>
<keyword evidence="1" id="KW-0472">Membrane</keyword>
<proteinExistence type="predicted"/>
<organism evidence="3 4">
    <name type="scientific">Triparma strigata</name>
    <dbReference type="NCBI Taxonomy" id="1606541"/>
    <lineage>
        <taxon>Eukaryota</taxon>
        <taxon>Sar</taxon>
        <taxon>Stramenopiles</taxon>
        <taxon>Ochrophyta</taxon>
        <taxon>Bolidophyceae</taxon>
        <taxon>Parmales</taxon>
        <taxon>Triparmaceae</taxon>
        <taxon>Triparma</taxon>
    </lineage>
</organism>
<dbReference type="PANTHER" id="PTHR43433:SF10">
    <property type="entry name" value="AB HYDROLASE-1 DOMAIN-CONTAINING PROTEIN"/>
    <property type="match status" value="1"/>
</dbReference>
<protein>
    <recommendedName>
        <fullName evidence="2">AB hydrolase-1 domain-containing protein</fullName>
    </recommendedName>
</protein>
<sequence>MLRLVGLFSIIVFAYIAHVILIEGKSELEKRNKLAELPSVVSLPEEVIDGVGLLWKTAEGEALCFQVDGWEGREGREAGGGVVLYMAGLMGSRLESFRQEEGEGTWGKKLLITIDRPGLGCTPSWGESSQTRYIRVSDAVLDLVEGLGLGRKGVEVVGWSSGGPFALAVAASAKERGVVINSVKTVASDPQWARARWSTLVALPSHLALYGVVKLKVPKQVVGSGALFVVELLQGLGAALGLSSLEEINRNFGESMMRNGTASGFAVAEEIRLERDLDYGFRLEDIENVQVTIYHSRGDRLVPFTASEELASRIPGAQVVELPPNGFRLFEEGHMIMEKFWDLIVEQ</sequence>
<dbReference type="SUPFAM" id="SSF53474">
    <property type="entry name" value="alpha/beta-Hydrolases"/>
    <property type="match status" value="1"/>
</dbReference>
<evidence type="ECO:0000256" key="1">
    <source>
        <dbReference type="SAM" id="Phobius"/>
    </source>
</evidence>
<dbReference type="Pfam" id="PF12697">
    <property type="entry name" value="Abhydrolase_6"/>
    <property type="match status" value="1"/>
</dbReference>
<dbReference type="InterPro" id="IPR029058">
    <property type="entry name" value="AB_hydrolase_fold"/>
</dbReference>
<evidence type="ECO:0000259" key="2">
    <source>
        <dbReference type="Pfam" id="PF12697"/>
    </source>
</evidence>
<comment type="caution">
    <text evidence="3">The sequence shown here is derived from an EMBL/GenBank/DDBJ whole genome shotgun (WGS) entry which is preliminary data.</text>
</comment>
<dbReference type="EMBL" id="BRXY01000100">
    <property type="protein sequence ID" value="GMH65244.1"/>
    <property type="molecule type" value="Genomic_DNA"/>
</dbReference>
<reference evidence="4" key="1">
    <citation type="journal article" date="2023" name="Commun. Biol.">
        <title>Genome analysis of Parmales, the sister group of diatoms, reveals the evolutionary specialization of diatoms from phago-mixotrophs to photoautotrophs.</title>
        <authorList>
            <person name="Ban H."/>
            <person name="Sato S."/>
            <person name="Yoshikawa S."/>
            <person name="Yamada K."/>
            <person name="Nakamura Y."/>
            <person name="Ichinomiya M."/>
            <person name="Sato N."/>
            <person name="Blanc-Mathieu R."/>
            <person name="Endo H."/>
            <person name="Kuwata A."/>
            <person name="Ogata H."/>
        </authorList>
    </citation>
    <scope>NUCLEOTIDE SEQUENCE [LARGE SCALE GENOMIC DNA]</scope>
    <source>
        <strain evidence="4">NIES 3701</strain>
    </source>
</reference>
<name>A0A9W7ABC1_9STRA</name>
<feature type="transmembrane region" description="Helical" evidence="1">
    <location>
        <begin position="6"/>
        <end position="24"/>
    </location>
</feature>
<dbReference type="Proteomes" id="UP001165085">
    <property type="component" value="Unassembled WGS sequence"/>
</dbReference>